<gene>
    <name evidence="2" type="ORF">SNE25_04490</name>
</gene>
<organism evidence="2 3">
    <name type="scientific">Mucilaginibacter sabulilitoris</name>
    <dbReference type="NCBI Taxonomy" id="1173583"/>
    <lineage>
        <taxon>Bacteria</taxon>
        <taxon>Pseudomonadati</taxon>
        <taxon>Bacteroidota</taxon>
        <taxon>Sphingobacteriia</taxon>
        <taxon>Sphingobacteriales</taxon>
        <taxon>Sphingobacteriaceae</taxon>
        <taxon>Mucilaginibacter</taxon>
    </lineage>
</organism>
<feature type="region of interest" description="Disordered" evidence="1">
    <location>
        <begin position="49"/>
        <end position="76"/>
    </location>
</feature>
<protein>
    <submittedName>
        <fullName evidence="2">Uncharacterized protein</fullName>
    </submittedName>
</protein>
<feature type="region of interest" description="Disordered" evidence="1">
    <location>
        <begin position="1"/>
        <end position="20"/>
    </location>
</feature>
<feature type="compositionally biased region" description="Polar residues" evidence="1">
    <location>
        <begin position="51"/>
        <end position="60"/>
    </location>
</feature>
<dbReference type="Proteomes" id="UP001324380">
    <property type="component" value="Chromosome"/>
</dbReference>
<evidence type="ECO:0000313" key="2">
    <source>
        <dbReference type="EMBL" id="WPU94778.1"/>
    </source>
</evidence>
<evidence type="ECO:0000256" key="1">
    <source>
        <dbReference type="SAM" id="MobiDB-lite"/>
    </source>
</evidence>
<dbReference type="EMBL" id="CP139558">
    <property type="protein sequence ID" value="WPU94778.1"/>
    <property type="molecule type" value="Genomic_DNA"/>
</dbReference>
<reference evidence="2 3" key="1">
    <citation type="submission" date="2023-11" db="EMBL/GenBank/DDBJ databases">
        <title>Analysis of the Genomes of Mucilaginibacter gossypii cycad 4 and M. sabulilitoris SNA2: microbes with the potential for plant growth promotion.</title>
        <authorList>
            <person name="Hirsch A.M."/>
            <person name="Humm E."/>
            <person name="Rubbi M."/>
            <person name="Del Vecchio G."/>
            <person name="Ha S.M."/>
            <person name="Pellegrini M."/>
            <person name="Gunsalus R.P."/>
        </authorList>
    </citation>
    <scope>NUCLEOTIDE SEQUENCE [LARGE SCALE GENOMIC DNA]</scope>
    <source>
        <strain evidence="2 3">SNA2</strain>
    </source>
</reference>
<dbReference type="RefSeq" id="WP_321563893.1">
    <property type="nucleotide sequence ID" value="NZ_CP139558.1"/>
</dbReference>
<keyword evidence="3" id="KW-1185">Reference proteome</keyword>
<name>A0ABZ0TRK1_9SPHI</name>
<sequence length="76" mass="8477">MTSLGTEQINEPHVNPAVDEQLSLDLKNDSQTAFTRRVAWNSAVPCRSDNILKQPSSKQARNSEKMSGITNYQDTI</sequence>
<evidence type="ECO:0000313" key="3">
    <source>
        <dbReference type="Proteomes" id="UP001324380"/>
    </source>
</evidence>
<proteinExistence type="predicted"/>
<accession>A0ABZ0TRK1</accession>